<dbReference type="InterPro" id="IPR040503">
    <property type="entry name" value="TRHO_N"/>
</dbReference>
<dbReference type="EMBL" id="UINC01122943">
    <property type="protein sequence ID" value="SVC99073.1"/>
    <property type="molecule type" value="Genomic_DNA"/>
</dbReference>
<reference evidence="2" key="1">
    <citation type="submission" date="2018-05" db="EMBL/GenBank/DDBJ databases">
        <authorList>
            <person name="Lanie J.A."/>
            <person name="Ng W.-L."/>
            <person name="Kazmierczak K.M."/>
            <person name="Andrzejewski T.M."/>
            <person name="Davidsen T.M."/>
            <person name="Wayne K.J."/>
            <person name="Tettelin H."/>
            <person name="Glass J.I."/>
            <person name="Rusch D."/>
            <person name="Podicherti R."/>
            <person name="Tsui H.-C.T."/>
            <person name="Winkler M.E."/>
        </authorList>
    </citation>
    <scope>NUCLEOTIDE SEQUENCE</scope>
</reference>
<organism evidence="2">
    <name type="scientific">marine metagenome</name>
    <dbReference type="NCBI Taxonomy" id="408172"/>
    <lineage>
        <taxon>unclassified sequences</taxon>
        <taxon>metagenomes</taxon>
        <taxon>ecological metagenomes</taxon>
    </lineage>
</organism>
<protein>
    <recommendedName>
        <fullName evidence="1">tRNA uridine(34) hydroxylase N-terminal domain-containing protein</fullName>
    </recommendedName>
</protein>
<proteinExistence type="predicted"/>
<dbReference type="Gene3D" id="3.30.70.100">
    <property type="match status" value="1"/>
</dbReference>
<dbReference type="AlphaFoldDB" id="A0A382RMZ1"/>
<gene>
    <name evidence="2" type="ORF">METZ01_LOCUS351927</name>
</gene>
<feature type="domain" description="tRNA uridine(34) hydroxylase N-terminal" evidence="1">
    <location>
        <begin position="13"/>
        <end position="63"/>
    </location>
</feature>
<accession>A0A382RMZ1</accession>
<name>A0A382RMZ1_9ZZZZ</name>
<dbReference type="PANTHER" id="PTHR43268:SF3">
    <property type="entry name" value="RHODANESE-LIKE DOMAIN-CONTAINING PROTEIN 7-RELATED"/>
    <property type="match status" value="1"/>
</dbReference>
<dbReference type="InterPro" id="IPR020936">
    <property type="entry name" value="TrhO"/>
</dbReference>
<evidence type="ECO:0000313" key="2">
    <source>
        <dbReference type="EMBL" id="SVC99073.1"/>
    </source>
</evidence>
<dbReference type="Pfam" id="PF17773">
    <property type="entry name" value="UPF0176_N"/>
    <property type="match status" value="1"/>
</dbReference>
<sequence>MKTELKSRISKVCIVSFYKFIKINNLLKLQNYLNKMCLNYKLLGTILLAPEGINGTISGTEEN</sequence>
<dbReference type="PANTHER" id="PTHR43268">
    <property type="entry name" value="THIOSULFATE SULFURTRANSFERASE/RHODANESE-LIKE DOMAIN-CONTAINING PROTEIN 2"/>
    <property type="match status" value="1"/>
</dbReference>
<feature type="non-terminal residue" evidence="2">
    <location>
        <position position="63"/>
    </location>
</feature>
<evidence type="ECO:0000259" key="1">
    <source>
        <dbReference type="Pfam" id="PF17773"/>
    </source>
</evidence>